<dbReference type="OrthoDB" id="3111916at2759"/>
<organism evidence="1 2">
    <name type="scientific">Laccaria amethystina LaAM-08-1</name>
    <dbReference type="NCBI Taxonomy" id="1095629"/>
    <lineage>
        <taxon>Eukaryota</taxon>
        <taxon>Fungi</taxon>
        <taxon>Dikarya</taxon>
        <taxon>Basidiomycota</taxon>
        <taxon>Agaricomycotina</taxon>
        <taxon>Agaricomycetes</taxon>
        <taxon>Agaricomycetidae</taxon>
        <taxon>Agaricales</taxon>
        <taxon>Agaricineae</taxon>
        <taxon>Hydnangiaceae</taxon>
        <taxon>Laccaria</taxon>
    </lineage>
</organism>
<keyword evidence="2" id="KW-1185">Reference proteome</keyword>
<evidence type="ECO:0000313" key="2">
    <source>
        <dbReference type="Proteomes" id="UP000054477"/>
    </source>
</evidence>
<dbReference type="AlphaFoldDB" id="A0A0C9WWV1"/>
<proteinExistence type="predicted"/>
<reference evidence="1 2" key="1">
    <citation type="submission" date="2014-04" db="EMBL/GenBank/DDBJ databases">
        <authorList>
            <consortium name="DOE Joint Genome Institute"/>
            <person name="Kuo A."/>
            <person name="Kohler A."/>
            <person name="Nagy L.G."/>
            <person name="Floudas D."/>
            <person name="Copeland A."/>
            <person name="Barry K.W."/>
            <person name="Cichocki N."/>
            <person name="Veneault-Fourrey C."/>
            <person name="LaButti K."/>
            <person name="Lindquist E.A."/>
            <person name="Lipzen A."/>
            <person name="Lundell T."/>
            <person name="Morin E."/>
            <person name="Murat C."/>
            <person name="Sun H."/>
            <person name="Tunlid A."/>
            <person name="Henrissat B."/>
            <person name="Grigoriev I.V."/>
            <person name="Hibbett D.S."/>
            <person name="Martin F."/>
            <person name="Nordberg H.P."/>
            <person name="Cantor M.N."/>
            <person name="Hua S.X."/>
        </authorList>
    </citation>
    <scope>NUCLEOTIDE SEQUENCE [LARGE SCALE GENOMIC DNA]</scope>
    <source>
        <strain evidence="1 2">LaAM-08-1</strain>
    </source>
</reference>
<dbReference type="HOGENOM" id="CLU_197722_0_0_1"/>
<dbReference type="Proteomes" id="UP000054477">
    <property type="component" value="Unassembled WGS sequence"/>
</dbReference>
<name>A0A0C9WWV1_9AGAR</name>
<accession>A0A0C9WWV1</accession>
<sequence>MFVICCKSKYSSDMVHPSSIYVFSISKFFCKSCISPEYSNCDNSQFSPSNIVLQLLRATR</sequence>
<protein>
    <submittedName>
        <fullName evidence="1">Uncharacterized protein</fullName>
    </submittedName>
</protein>
<evidence type="ECO:0000313" key="1">
    <source>
        <dbReference type="EMBL" id="KIJ89811.1"/>
    </source>
</evidence>
<dbReference type="EMBL" id="KN839419">
    <property type="protein sequence ID" value="KIJ89811.1"/>
    <property type="molecule type" value="Genomic_DNA"/>
</dbReference>
<gene>
    <name evidence="1" type="ORF">K443DRAFT_117494</name>
</gene>
<reference evidence="2" key="2">
    <citation type="submission" date="2015-01" db="EMBL/GenBank/DDBJ databases">
        <title>Evolutionary Origins and Diversification of the Mycorrhizal Mutualists.</title>
        <authorList>
            <consortium name="DOE Joint Genome Institute"/>
            <consortium name="Mycorrhizal Genomics Consortium"/>
            <person name="Kohler A."/>
            <person name="Kuo A."/>
            <person name="Nagy L.G."/>
            <person name="Floudas D."/>
            <person name="Copeland A."/>
            <person name="Barry K.W."/>
            <person name="Cichocki N."/>
            <person name="Veneault-Fourrey C."/>
            <person name="LaButti K."/>
            <person name="Lindquist E.A."/>
            <person name="Lipzen A."/>
            <person name="Lundell T."/>
            <person name="Morin E."/>
            <person name="Murat C."/>
            <person name="Riley R."/>
            <person name="Ohm R."/>
            <person name="Sun H."/>
            <person name="Tunlid A."/>
            <person name="Henrissat B."/>
            <person name="Grigoriev I.V."/>
            <person name="Hibbett D.S."/>
            <person name="Martin F."/>
        </authorList>
    </citation>
    <scope>NUCLEOTIDE SEQUENCE [LARGE SCALE GENOMIC DNA]</scope>
    <source>
        <strain evidence="2">LaAM-08-1</strain>
    </source>
</reference>